<dbReference type="AlphaFoldDB" id="A0A4P9WH47"/>
<proteinExistence type="predicted"/>
<feature type="compositionally biased region" description="Low complexity" evidence="2">
    <location>
        <begin position="849"/>
        <end position="864"/>
    </location>
</feature>
<dbReference type="Proteomes" id="UP000269721">
    <property type="component" value="Unassembled WGS sequence"/>
</dbReference>
<evidence type="ECO:0000313" key="3">
    <source>
        <dbReference type="EMBL" id="RKO92139.1"/>
    </source>
</evidence>
<keyword evidence="1" id="KW-0175">Coiled coil</keyword>
<dbReference type="PANTHER" id="PTHR24216:SF65">
    <property type="entry name" value="PAXILLIN-LIKE PROTEIN 1"/>
    <property type="match status" value="1"/>
</dbReference>
<reference evidence="4" key="1">
    <citation type="journal article" date="2018" name="Nat. Microbiol.">
        <title>Leveraging single-cell genomics to expand the fungal tree of life.</title>
        <authorList>
            <person name="Ahrendt S.R."/>
            <person name="Quandt C.A."/>
            <person name="Ciobanu D."/>
            <person name="Clum A."/>
            <person name="Salamov A."/>
            <person name="Andreopoulos B."/>
            <person name="Cheng J.F."/>
            <person name="Woyke T."/>
            <person name="Pelin A."/>
            <person name="Henrissat B."/>
            <person name="Reynolds N.K."/>
            <person name="Benny G.L."/>
            <person name="Smith M.E."/>
            <person name="James T.Y."/>
            <person name="Grigoriev I.V."/>
        </authorList>
    </citation>
    <scope>NUCLEOTIDE SEQUENCE [LARGE SCALE GENOMIC DNA]</scope>
</reference>
<accession>A0A4P9WH47</accession>
<organism evidence="3 4">
    <name type="scientific">Blyttiomyces helicus</name>
    <dbReference type="NCBI Taxonomy" id="388810"/>
    <lineage>
        <taxon>Eukaryota</taxon>
        <taxon>Fungi</taxon>
        <taxon>Fungi incertae sedis</taxon>
        <taxon>Chytridiomycota</taxon>
        <taxon>Chytridiomycota incertae sedis</taxon>
        <taxon>Chytridiomycetes</taxon>
        <taxon>Chytridiomycetes incertae sedis</taxon>
        <taxon>Blyttiomyces</taxon>
    </lineage>
</organism>
<evidence type="ECO:0000313" key="4">
    <source>
        <dbReference type="Proteomes" id="UP000269721"/>
    </source>
</evidence>
<sequence>MPALFARPTLFTLTHYVPRRAPPDRAALSWGCRRALHLKAPEYLISSANERLQALLRAVETLHDRTEKAERRADHADRELALVRKALSQEQSRALQPAPNAYLQVEVERLRAAVRSMGVSLRAVTACRPRLADRSVRHALLGKSKRGSPSAGVQVEHWRRSMIRPWRRKPLPEAVAITGLQSPMVGDVFTTPGSERPTATLSQTPRPIVDDVIAKTRPPRSPPSRTVEKVFTIMTRPESPPPRPMVPHRTFNPDTIALAIIDGAKQLGLKPLFSQPYSAFVLSDAKTAEKFMGMVVTKSRAMGHPDTRAIRMIGISFETENRSGRAPLTMALAEGLVAIFDISRICTAGRRLPSSVEYMLGKGGAVKVGFEIKENCRRFQSIFKIDNLHPRPRLPPKLKMHSVFNIDDFARANFLPDDGVRSLASHVGVQSAAEDGHPDPDGHRRNADAALASLRLLRVLLHRPGVRKLARPSAYASDSATASNSNLGPALIASAVRHRASMRQEQLAGSLVETRVSRSSSDPTPASHTIPAPDPTTTVDPRPSEYASDYAPPPNSNLAPAHTASAVPHSASMRPEQLAGFLLEMGVSRGSSGPTPDSHHTLAHDVALPSESDSTPSSVPNLATAASIVPVPTRKQALAPAHAASAVKVPHRKPLTDRQFEGFLMEMAFAPTSPEAFAVLKKAYKLDERTLKRMFVVVTKSEKPSKVLGARMKKLWTGLPGVTDPKVLLVKMMNASPVPLSAAALHILETTLPCTAEQVGEIKNQLGIFHDFPTFRTLVKTIEAVLPAADPSWVRKVVVMMAAGRVPASVVPPASARTPAPRSAESHSVSADVPAFISSDPTTAYDLGPPSNSDSTPSSHSTVTLAAPTDPAVEEIPTEKTIRDSVQHLKTKHITPTSPKAMAVLHELYGLSPEVIIHIQREVSKVKPTNAHKKLRNLILEARGKTHTIPLPYVIHGMMEASPAPLSEAALDVLKRKLALSSEYVGQIVLSLRKDEDRPTFGALMKKLHLVRPNYEIPRLWKIGSLMVVAETNAM</sequence>
<keyword evidence="4" id="KW-1185">Reference proteome</keyword>
<feature type="compositionally biased region" description="Polar residues" evidence="2">
    <location>
        <begin position="517"/>
        <end position="527"/>
    </location>
</feature>
<name>A0A4P9WH47_9FUNG</name>
<gene>
    <name evidence="3" type="ORF">BDK51DRAFT_51486</name>
</gene>
<evidence type="ECO:0000256" key="2">
    <source>
        <dbReference type="SAM" id="MobiDB-lite"/>
    </source>
</evidence>
<feature type="coiled-coil region" evidence="1">
    <location>
        <begin position="45"/>
        <end position="86"/>
    </location>
</feature>
<evidence type="ECO:0000256" key="1">
    <source>
        <dbReference type="SAM" id="Coils"/>
    </source>
</evidence>
<feature type="compositionally biased region" description="Low complexity" evidence="2">
    <location>
        <begin position="810"/>
        <end position="823"/>
    </location>
</feature>
<feature type="region of interest" description="Disordered" evidence="2">
    <location>
        <begin position="504"/>
        <end position="572"/>
    </location>
</feature>
<protein>
    <submittedName>
        <fullName evidence="3">Uncharacterized protein</fullName>
    </submittedName>
</protein>
<dbReference type="EMBL" id="KZ994763">
    <property type="protein sequence ID" value="RKO92139.1"/>
    <property type="molecule type" value="Genomic_DNA"/>
</dbReference>
<feature type="region of interest" description="Disordered" evidence="2">
    <location>
        <begin position="810"/>
        <end position="868"/>
    </location>
</feature>
<dbReference type="PANTHER" id="PTHR24216">
    <property type="entry name" value="PAXILLIN-RELATED"/>
    <property type="match status" value="1"/>
</dbReference>